<evidence type="ECO:0000313" key="1">
    <source>
        <dbReference type="EMBL" id="SVD34737.1"/>
    </source>
</evidence>
<name>A0A382UKY1_9ZZZZ</name>
<accession>A0A382UKY1</accession>
<reference evidence="1" key="1">
    <citation type="submission" date="2018-05" db="EMBL/GenBank/DDBJ databases">
        <authorList>
            <person name="Lanie J.A."/>
            <person name="Ng W.-L."/>
            <person name="Kazmierczak K.M."/>
            <person name="Andrzejewski T.M."/>
            <person name="Davidsen T.M."/>
            <person name="Wayne K.J."/>
            <person name="Tettelin H."/>
            <person name="Glass J.I."/>
            <person name="Rusch D."/>
            <person name="Podicherti R."/>
            <person name="Tsui H.-C.T."/>
            <person name="Winkler M.E."/>
        </authorList>
    </citation>
    <scope>NUCLEOTIDE SEQUENCE</scope>
</reference>
<sequence>MNISKGLYKALESTYLAEVEDAKVRLAIYFEKSVAIGEHPQHTEEMDKLLTQISTSEDNLESLKKYFNEYNN</sequence>
<gene>
    <name evidence="1" type="ORF">METZ01_LOCUS387591</name>
</gene>
<organism evidence="1">
    <name type="scientific">marine metagenome</name>
    <dbReference type="NCBI Taxonomy" id="408172"/>
    <lineage>
        <taxon>unclassified sequences</taxon>
        <taxon>metagenomes</taxon>
        <taxon>ecological metagenomes</taxon>
    </lineage>
</organism>
<proteinExistence type="predicted"/>
<protein>
    <submittedName>
        <fullName evidence="1">Uncharacterized protein</fullName>
    </submittedName>
</protein>
<dbReference type="EMBL" id="UINC01144917">
    <property type="protein sequence ID" value="SVD34737.1"/>
    <property type="molecule type" value="Genomic_DNA"/>
</dbReference>
<dbReference type="AlphaFoldDB" id="A0A382UKY1"/>